<dbReference type="PATRIC" id="fig|396597.7.peg.7365"/>
<protein>
    <recommendedName>
        <fullName evidence="3">Aminotransferase class-III</fullName>
    </recommendedName>
</protein>
<gene>
    <name evidence="1" type="ORF">BamMEX5DRAFT_1045</name>
</gene>
<dbReference type="Proteomes" id="UP000004814">
    <property type="component" value="Unassembled WGS sequence"/>
</dbReference>
<comment type="caution">
    <text evidence="1">The sequence shown here is derived from an EMBL/GenBank/DDBJ whole genome shotgun (WGS) entry which is preliminary data.</text>
</comment>
<dbReference type="SUPFAM" id="SSF53383">
    <property type="entry name" value="PLP-dependent transferases"/>
    <property type="match status" value="1"/>
</dbReference>
<sequence length="84" mass="8910">MSDKARKTRFDAALNVPDRIAAAAYANGVVFRAFGDGVLGFAPALSFTAGEFDLLFERVRKTLDDVLADAGVQRALDAAHAQPA</sequence>
<evidence type="ECO:0008006" key="3">
    <source>
        <dbReference type="Google" id="ProtNLM"/>
    </source>
</evidence>
<dbReference type="InterPro" id="IPR015424">
    <property type="entry name" value="PyrdxlP-dep_Trfase"/>
</dbReference>
<dbReference type="AlphaFoldDB" id="B1SZS9"/>
<organism evidence="1 2">
    <name type="scientific">Burkholderia ambifaria MEX-5</name>
    <dbReference type="NCBI Taxonomy" id="396597"/>
    <lineage>
        <taxon>Bacteria</taxon>
        <taxon>Pseudomonadati</taxon>
        <taxon>Pseudomonadota</taxon>
        <taxon>Betaproteobacteria</taxon>
        <taxon>Burkholderiales</taxon>
        <taxon>Burkholderiaceae</taxon>
        <taxon>Burkholderia</taxon>
        <taxon>Burkholderia cepacia complex</taxon>
    </lineage>
</organism>
<evidence type="ECO:0000313" key="1">
    <source>
        <dbReference type="EMBL" id="EDT43217.1"/>
    </source>
</evidence>
<reference evidence="1 2" key="1">
    <citation type="submission" date="2008-03" db="EMBL/GenBank/DDBJ databases">
        <title>Sequencing of the draft genome and assembly of Burkholderia ambifaria MEX-5.</title>
        <authorList>
            <consortium name="US DOE Joint Genome Institute (JGI-PGF)"/>
            <person name="Copeland A."/>
            <person name="Lucas S."/>
            <person name="Lapidus A."/>
            <person name="Glavina del Rio T."/>
            <person name="Dalin E."/>
            <person name="Tice H."/>
            <person name="Bruce D."/>
            <person name="Goodwin L."/>
            <person name="Pitluck S."/>
            <person name="Larimer F."/>
            <person name="Land M.L."/>
            <person name="Hauser L."/>
            <person name="Tiedje J."/>
            <person name="Richardson P."/>
        </authorList>
    </citation>
    <scope>NUCLEOTIDE SEQUENCE [LARGE SCALE GENOMIC DNA]</scope>
    <source>
        <strain evidence="1 2">MEX-5</strain>
    </source>
</reference>
<name>B1SZS9_9BURK</name>
<evidence type="ECO:0000313" key="2">
    <source>
        <dbReference type="Proteomes" id="UP000004814"/>
    </source>
</evidence>
<dbReference type="EMBL" id="ABLK01000020">
    <property type="protein sequence ID" value="EDT43217.1"/>
    <property type="molecule type" value="Genomic_DNA"/>
</dbReference>
<accession>B1SZS9</accession>
<dbReference type="Gene3D" id="3.90.1150.10">
    <property type="entry name" value="Aspartate Aminotransferase, domain 1"/>
    <property type="match status" value="1"/>
</dbReference>
<proteinExistence type="predicted"/>
<dbReference type="InterPro" id="IPR015422">
    <property type="entry name" value="PyrdxlP-dep_Trfase_small"/>
</dbReference>